<dbReference type="PANTHER" id="PTHR11319">
    <property type="entry name" value="G PROTEIN-COUPLED RECEPTOR-RELATED"/>
    <property type="match status" value="1"/>
</dbReference>
<feature type="signal peptide" evidence="1">
    <location>
        <begin position="1"/>
        <end position="20"/>
    </location>
</feature>
<dbReference type="EMBL" id="CP159289">
    <property type="protein sequence ID" value="XCH22959.1"/>
    <property type="molecule type" value="Genomic_DNA"/>
</dbReference>
<dbReference type="NCBIfam" id="TIGR04183">
    <property type="entry name" value="Por_Secre_tail"/>
    <property type="match status" value="1"/>
</dbReference>
<dbReference type="InterPro" id="IPR012334">
    <property type="entry name" value="Pectin_lyas_fold"/>
</dbReference>
<sequence>MRRVFLAFALLVSSFIKTNATVLYVSLNATGNNDGTTWANAYTNLQAAIDAAASGDSIFVAQATYQPATNTAFSMKEGVKIFGGFIGTETDFAQRNLANKATLQGNRANVMLNVNNGLTSAALLDGFFITSGYQSLGGGIYNSSVSPTISNCIFSNNQAASYGGGIFNYNSSPTITNCGFSNNSTQSGGGGGMANTGTSRPVIMNCIFTGNSAFNGGAIYEFASTGSVITNCTFAGNTAIAYGGGLCNTSLSVTVTNCTFAANSAGSGGGILNSRAGAVISNTIIWGNTSGLVSLNSTVTVTYSNLQDGVISGTGNLSLDPLFTDAASMDFTLQSGSPCIDAGTPDTTGLNIGIADLAGKGRIAGESVDMGAYEFGNVLPVTLISFSAKPVATHSVELEWATAQETQNARFVIERSKDLVSFEPVVEIRDVAGNSSTLQTYKAVDPMPYSGTSYYRLIQYDIDGTRTVSRIVSVIARSRDYAVYPNPVQSQSFRVSVDEPVTAKIEARSASGQTIPFRRKPLDTQAVEISPLASLLPGTYLITVQERAVKRTFSLIVQ</sequence>
<protein>
    <submittedName>
        <fullName evidence="3">Choice-of-anchor Q domain-containing protein</fullName>
    </submittedName>
</protein>
<feature type="domain" description="Right handed beta helix" evidence="2">
    <location>
        <begin position="135"/>
        <end position="260"/>
    </location>
</feature>
<dbReference type="InterPro" id="IPR026444">
    <property type="entry name" value="Secre_tail"/>
</dbReference>
<reference evidence="3" key="1">
    <citation type="submission" date="2024-06" db="EMBL/GenBank/DDBJ databases">
        <title>Sequencing and assembly of the genome of Dyadobacter sp. strain 676, a symbiont of Cyamopsis tetragonoloba.</title>
        <authorList>
            <person name="Guro P."/>
            <person name="Sazanova A."/>
            <person name="Kuznetsova I."/>
            <person name="Belimov A."/>
            <person name="Safronova V."/>
        </authorList>
    </citation>
    <scope>NUCLEOTIDE SEQUENCE</scope>
    <source>
        <strain evidence="3">676</strain>
    </source>
</reference>
<dbReference type="NCBIfam" id="NF041518">
    <property type="entry name" value="choice_anch_Q"/>
    <property type="match status" value="1"/>
</dbReference>
<evidence type="ECO:0000259" key="2">
    <source>
        <dbReference type="Pfam" id="PF13229"/>
    </source>
</evidence>
<evidence type="ECO:0000313" key="3">
    <source>
        <dbReference type="EMBL" id="XCH22959.1"/>
    </source>
</evidence>
<feature type="chain" id="PRO_5043717284" evidence="1">
    <location>
        <begin position="21"/>
        <end position="558"/>
    </location>
</feature>
<dbReference type="InterPro" id="IPR059226">
    <property type="entry name" value="Choice_anch_Q_dom"/>
</dbReference>
<dbReference type="AlphaFoldDB" id="A0AAU8FEM2"/>
<gene>
    <name evidence="3" type="ORF">ABV298_21865</name>
</gene>
<keyword evidence="1" id="KW-0732">Signal</keyword>
<dbReference type="InterPro" id="IPR039448">
    <property type="entry name" value="Beta_helix"/>
</dbReference>
<dbReference type="SMART" id="SM00710">
    <property type="entry name" value="PbH1"/>
    <property type="match status" value="4"/>
</dbReference>
<accession>A0AAU8FEM2</accession>
<dbReference type="Gene3D" id="2.160.20.10">
    <property type="entry name" value="Single-stranded right-handed beta-helix, Pectin lyase-like"/>
    <property type="match status" value="1"/>
</dbReference>
<dbReference type="Pfam" id="PF13229">
    <property type="entry name" value="Beta_helix"/>
    <property type="match status" value="1"/>
</dbReference>
<dbReference type="InterPro" id="IPR011050">
    <property type="entry name" value="Pectin_lyase_fold/virulence"/>
</dbReference>
<organism evidence="3">
    <name type="scientific">Dyadobacter sp. 676</name>
    <dbReference type="NCBI Taxonomy" id="3088362"/>
    <lineage>
        <taxon>Bacteria</taxon>
        <taxon>Pseudomonadati</taxon>
        <taxon>Bacteroidota</taxon>
        <taxon>Cytophagia</taxon>
        <taxon>Cytophagales</taxon>
        <taxon>Spirosomataceae</taxon>
        <taxon>Dyadobacter</taxon>
    </lineage>
</organism>
<name>A0AAU8FEM2_9BACT</name>
<dbReference type="RefSeq" id="WP_353718285.1">
    <property type="nucleotide sequence ID" value="NZ_CP159289.1"/>
</dbReference>
<dbReference type="PANTHER" id="PTHR11319:SF35">
    <property type="entry name" value="OUTER MEMBRANE PROTEIN PMPC-RELATED"/>
    <property type="match status" value="1"/>
</dbReference>
<dbReference type="SUPFAM" id="SSF51126">
    <property type="entry name" value="Pectin lyase-like"/>
    <property type="match status" value="1"/>
</dbReference>
<proteinExistence type="predicted"/>
<dbReference type="InterPro" id="IPR006626">
    <property type="entry name" value="PbH1"/>
</dbReference>
<evidence type="ECO:0000256" key="1">
    <source>
        <dbReference type="SAM" id="SignalP"/>
    </source>
</evidence>